<evidence type="ECO:0000256" key="4">
    <source>
        <dbReference type="ARBA" id="ARBA00023139"/>
    </source>
</evidence>
<evidence type="ECO:0000256" key="3">
    <source>
        <dbReference type="ARBA" id="ARBA00023136"/>
    </source>
</evidence>
<evidence type="ECO:0000256" key="6">
    <source>
        <dbReference type="SAM" id="SignalP"/>
    </source>
</evidence>
<feature type="signal peptide" evidence="6">
    <location>
        <begin position="1"/>
        <end position="21"/>
    </location>
</feature>
<name>A0A923LIU2_9FIRM</name>
<dbReference type="PROSITE" id="PS51257">
    <property type="entry name" value="PROKAR_LIPOPROTEIN"/>
    <property type="match status" value="1"/>
</dbReference>
<dbReference type="InterPro" id="IPR006059">
    <property type="entry name" value="SBP"/>
</dbReference>
<dbReference type="Pfam" id="PF01547">
    <property type="entry name" value="SBP_bac_1"/>
    <property type="match status" value="1"/>
</dbReference>
<keyword evidence="1" id="KW-1003">Cell membrane</keyword>
<evidence type="ECO:0000256" key="5">
    <source>
        <dbReference type="ARBA" id="ARBA00023288"/>
    </source>
</evidence>
<dbReference type="InterPro" id="IPR050490">
    <property type="entry name" value="Bact_solute-bd_prot1"/>
</dbReference>
<sequence>MKKKKVVSILLTSIMLTGMLAGCGGKSEEAGSSGDKQTIEFWYHDGNANSNAIFEELIAQFEKENPEYEVEYVGLPSDSYLQKYNTAIATNTVPDVASIRDQDVSALINQGALSCIDEDFESFEEKEHISESALNAIRNCSVDGKLYCLPQYTQPQIFWYNTTLMEEKGAEIPATIDEFMEACETYADPDNGTYFYSLRGGAGSLDNMLDFIFTYANQDSFFDEEGNCVLSDPIFAEALDTYASIYWNGWTSKDSVSNSYKEMVAEFGSGTAMGIANNSSALAENINNLGEGNFTNALAPANEEGIVVTKDVPFMGYTVFEGAKNREGGVKFLEFLVSHDAVSYFCEKDGRVPVNDLVYEDEWYQNNAYMPVYEEMMSSETVKFLARPLWLPEWSEFLSKVQEPGLQAVLMKEKTSEEVLQEWAEYLTNAQKEYLESNK</sequence>
<keyword evidence="8" id="KW-1185">Reference proteome</keyword>
<dbReference type="Proteomes" id="UP000652477">
    <property type="component" value="Unassembled WGS sequence"/>
</dbReference>
<dbReference type="PANTHER" id="PTHR43649:SF33">
    <property type="entry name" value="POLYGALACTURONAN_RHAMNOGALACTURONAN-BINDING PROTEIN YTCQ"/>
    <property type="match status" value="1"/>
</dbReference>
<keyword evidence="3" id="KW-0472">Membrane</keyword>
<evidence type="ECO:0000256" key="1">
    <source>
        <dbReference type="ARBA" id="ARBA00022475"/>
    </source>
</evidence>
<dbReference type="EMBL" id="JACOPF010000001">
    <property type="protein sequence ID" value="MBC5688794.1"/>
    <property type="molecule type" value="Genomic_DNA"/>
</dbReference>
<evidence type="ECO:0000313" key="8">
    <source>
        <dbReference type="Proteomes" id="UP000652477"/>
    </source>
</evidence>
<comment type="caution">
    <text evidence="7">The sequence shown here is derived from an EMBL/GenBank/DDBJ whole genome shotgun (WGS) entry which is preliminary data.</text>
</comment>
<dbReference type="CDD" id="cd13585">
    <property type="entry name" value="PBP2_TMBP_like"/>
    <property type="match status" value="1"/>
</dbReference>
<reference evidence="7" key="1">
    <citation type="submission" date="2020-08" db="EMBL/GenBank/DDBJ databases">
        <title>Genome public.</title>
        <authorList>
            <person name="Liu C."/>
            <person name="Sun Q."/>
        </authorList>
    </citation>
    <scope>NUCLEOTIDE SEQUENCE</scope>
    <source>
        <strain evidence="7">NSJ-55</strain>
    </source>
</reference>
<dbReference type="Gene3D" id="3.40.190.10">
    <property type="entry name" value="Periplasmic binding protein-like II"/>
    <property type="match status" value="1"/>
</dbReference>
<feature type="chain" id="PRO_5039344893" evidence="6">
    <location>
        <begin position="22"/>
        <end position="439"/>
    </location>
</feature>
<dbReference type="RefSeq" id="WP_186875388.1">
    <property type="nucleotide sequence ID" value="NZ_JACOPF010000001.1"/>
</dbReference>
<gene>
    <name evidence="7" type="ORF">H8S37_07640</name>
</gene>
<protein>
    <submittedName>
        <fullName evidence="7">Sugar ABC transporter substrate-binding protein</fullName>
    </submittedName>
</protein>
<dbReference type="SUPFAM" id="SSF53850">
    <property type="entry name" value="Periplasmic binding protein-like II"/>
    <property type="match status" value="1"/>
</dbReference>
<keyword evidence="5" id="KW-0449">Lipoprotein</keyword>
<keyword evidence="4" id="KW-0564">Palmitate</keyword>
<dbReference type="PANTHER" id="PTHR43649">
    <property type="entry name" value="ARABINOSE-BINDING PROTEIN-RELATED"/>
    <property type="match status" value="1"/>
</dbReference>
<accession>A0A923LIU2</accession>
<evidence type="ECO:0000256" key="2">
    <source>
        <dbReference type="ARBA" id="ARBA00022729"/>
    </source>
</evidence>
<keyword evidence="2 6" id="KW-0732">Signal</keyword>
<organism evidence="7 8">
    <name type="scientific">Mediterraneibacter hominis</name>
    <dbReference type="NCBI Taxonomy" id="2763054"/>
    <lineage>
        <taxon>Bacteria</taxon>
        <taxon>Bacillati</taxon>
        <taxon>Bacillota</taxon>
        <taxon>Clostridia</taxon>
        <taxon>Lachnospirales</taxon>
        <taxon>Lachnospiraceae</taxon>
        <taxon>Mediterraneibacter</taxon>
    </lineage>
</organism>
<proteinExistence type="predicted"/>
<dbReference type="AlphaFoldDB" id="A0A923LIU2"/>
<evidence type="ECO:0000313" key="7">
    <source>
        <dbReference type="EMBL" id="MBC5688794.1"/>
    </source>
</evidence>